<organism evidence="1 2">
    <name type="scientific">Eucalyptus globulus</name>
    <name type="common">Tasmanian blue gum</name>
    <dbReference type="NCBI Taxonomy" id="34317"/>
    <lineage>
        <taxon>Eukaryota</taxon>
        <taxon>Viridiplantae</taxon>
        <taxon>Streptophyta</taxon>
        <taxon>Embryophyta</taxon>
        <taxon>Tracheophyta</taxon>
        <taxon>Spermatophyta</taxon>
        <taxon>Magnoliopsida</taxon>
        <taxon>eudicotyledons</taxon>
        <taxon>Gunneridae</taxon>
        <taxon>Pentapetalae</taxon>
        <taxon>rosids</taxon>
        <taxon>malvids</taxon>
        <taxon>Myrtales</taxon>
        <taxon>Myrtaceae</taxon>
        <taxon>Myrtoideae</taxon>
        <taxon>Eucalypteae</taxon>
        <taxon>Eucalyptus</taxon>
    </lineage>
</organism>
<dbReference type="Proteomes" id="UP001634007">
    <property type="component" value="Unassembled WGS sequence"/>
</dbReference>
<reference evidence="1 2" key="1">
    <citation type="submission" date="2024-11" db="EMBL/GenBank/DDBJ databases">
        <title>Chromosome-level genome assembly of Eucalyptus globulus Labill. provides insights into its genome evolution.</title>
        <authorList>
            <person name="Li X."/>
        </authorList>
    </citation>
    <scope>NUCLEOTIDE SEQUENCE [LARGE SCALE GENOMIC DNA]</scope>
    <source>
        <strain evidence="1">CL2024</strain>
        <tissue evidence="1">Fresh tender leaves</tissue>
    </source>
</reference>
<accession>A0ABD3KQ37</accession>
<dbReference type="EMBL" id="JBJKBG010000004">
    <property type="protein sequence ID" value="KAL3741483.1"/>
    <property type="molecule type" value="Genomic_DNA"/>
</dbReference>
<proteinExistence type="predicted"/>
<gene>
    <name evidence="1" type="ORF">ACJRO7_017028</name>
</gene>
<comment type="caution">
    <text evidence="1">The sequence shown here is derived from an EMBL/GenBank/DDBJ whole genome shotgun (WGS) entry which is preliminary data.</text>
</comment>
<evidence type="ECO:0000313" key="1">
    <source>
        <dbReference type="EMBL" id="KAL3741483.1"/>
    </source>
</evidence>
<name>A0ABD3KQ37_EUCGL</name>
<evidence type="ECO:0000313" key="2">
    <source>
        <dbReference type="Proteomes" id="UP001634007"/>
    </source>
</evidence>
<protein>
    <submittedName>
        <fullName evidence="1">Uncharacterized protein</fullName>
    </submittedName>
</protein>
<dbReference type="AlphaFoldDB" id="A0ABD3KQ37"/>
<keyword evidence="2" id="KW-1185">Reference proteome</keyword>
<sequence length="135" mass="14496">MLIGECSEHGREEKHSADRRLPVLQMDSAPNPALMIIGCAFIDKTGRKKLLAIGLLEVTVSLGFSAAVFHACPALSSAHDPGSCDCTKCSKASLPDCSFRSSPTSNVKRGLVHFEGLVARLLEPDSNQKEKQCLT</sequence>